<keyword evidence="4" id="KW-0175">Coiled coil</keyword>
<dbReference type="PANTHER" id="PTHR43775:SF51">
    <property type="entry name" value="INACTIVE PHENOLPHTHIOCEROL SYNTHESIS POLYKETIDE SYNTHASE TYPE I PKS1-RELATED"/>
    <property type="match status" value="1"/>
</dbReference>
<dbReference type="PANTHER" id="PTHR43775">
    <property type="entry name" value="FATTY ACID SYNTHASE"/>
    <property type="match status" value="1"/>
</dbReference>
<dbReference type="InterPro" id="IPR050091">
    <property type="entry name" value="PKS_NRPS_Biosynth_Enz"/>
</dbReference>
<proteinExistence type="predicted"/>
<protein>
    <recommendedName>
        <fullName evidence="9">Polyketide synthase</fullName>
    </recommendedName>
</protein>
<feature type="non-terminal residue" evidence="7">
    <location>
        <position position="110"/>
    </location>
</feature>
<feature type="domain" description="Polyketide synthase NorB/C/GfsB-E-like docking" evidence="6">
    <location>
        <begin position="4"/>
        <end position="31"/>
    </location>
</feature>
<keyword evidence="2" id="KW-0808">Transferase</keyword>
<evidence type="ECO:0000256" key="4">
    <source>
        <dbReference type="SAM" id="Coils"/>
    </source>
</evidence>
<dbReference type="Pfam" id="PF08990">
    <property type="entry name" value="Docking"/>
    <property type="match status" value="1"/>
</dbReference>
<comment type="caution">
    <text evidence="7">The sequence shown here is derived from an EMBL/GenBank/DDBJ whole genome shotgun (WGS) entry which is preliminary data.</text>
</comment>
<comment type="cofactor">
    <cofactor evidence="1">
        <name>pantetheine 4'-phosphate</name>
        <dbReference type="ChEBI" id="CHEBI:47942"/>
    </cofactor>
</comment>
<dbReference type="Proteomes" id="UP000621510">
    <property type="component" value="Unassembled WGS sequence"/>
</dbReference>
<evidence type="ECO:0000259" key="5">
    <source>
        <dbReference type="Pfam" id="PF00109"/>
    </source>
</evidence>
<evidence type="ECO:0000256" key="2">
    <source>
        <dbReference type="ARBA" id="ARBA00022679"/>
    </source>
</evidence>
<gene>
    <name evidence="7" type="ORF">JK364_53890</name>
</gene>
<feature type="coiled-coil region" evidence="4">
    <location>
        <begin position="2"/>
        <end position="32"/>
    </location>
</feature>
<organism evidence="7 8">
    <name type="scientific">Streptomyces endocoffeicus</name>
    <dbReference type="NCBI Taxonomy" id="2898945"/>
    <lineage>
        <taxon>Bacteria</taxon>
        <taxon>Bacillati</taxon>
        <taxon>Actinomycetota</taxon>
        <taxon>Actinomycetes</taxon>
        <taxon>Kitasatosporales</taxon>
        <taxon>Streptomycetaceae</taxon>
        <taxon>Streptomyces</taxon>
    </lineage>
</organism>
<sequence length="110" mass="11717">MAESDQKLVAALRASLKEAEQLRAQNRRLTAAWHEPIAIIGMACRYPGGVGSPEDLWGVVAEGRDVVSGFPGDRGWDLASLVDVTGGRPDSSYVDQGGFLYGAGEFDCGF</sequence>
<reference evidence="7 8" key="1">
    <citation type="submission" date="2021-01" db="EMBL/GenBank/DDBJ databases">
        <title>WGS of actinomycetes isolated from Thailand.</title>
        <authorList>
            <person name="Thawai C."/>
        </authorList>
    </citation>
    <scope>NUCLEOTIDE SEQUENCE [LARGE SCALE GENOMIC DNA]</scope>
    <source>
        <strain evidence="7 8">CA3R110</strain>
    </source>
</reference>
<dbReference type="SUPFAM" id="SSF53901">
    <property type="entry name" value="Thiolase-like"/>
    <property type="match status" value="1"/>
</dbReference>
<evidence type="ECO:0000313" key="8">
    <source>
        <dbReference type="Proteomes" id="UP000621510"/>
    </source>
</evidence>
<dbReference type="InterPro" id="IPR015083">
    <property type="entry name" value="NorB/c/GfsB-D-like_docking"/>
</dbReference>
<evidence type="ECO:0000313" key="7">
    <source>
        <dbReference type="EMBL" id="MBL1121058.1"/>
    </source>
</evidence>
<evidence type="ECO:0008006" key="9">
    <source>
        <dbReference type="Google" id="ProtNLM"/>
    </source>
</evidence>
<name>A0ABS1Q8Q6_9ACTN</name>
<dbReference type="RefSeq" id="WP_230993960.1">
    <property type="nucleotide sequence ID" value="NZ_JAERRG010000102.1"/>
</dbReference>
<evidence type="ECO:0000256" key="3">
    <source>
        <dbReference type="ARBA" id="ARBA00023268"/>
    </source>
</evidence>
<accession>A0ABS1Q8Q6</accession>
<dbReference type="EMBL" id="JAERRG010000102">
    <property type="protein sequence ID" value="MBL1121058.1"/>
    <property type="molecule type" value="Genomic_DNA"/>
</dbReference>
<keyword evidence="3" id="KW-0511">Multifunctional enzyme</keyword>
<dbReference type="Pfam" id="PF00109">
    <property type="entry name" value="ketoacyl-synt"/>
    <property type="match status" value="1"/>
</dbReference>
<dbReference type="InterPro" id="IPR016039">
    <property type="entry name" value="Thiolase-like"/>
</dbReference>
<keyword evidence="8" id="KW-1185">Reference proteome</keyword>
<dbReference type="Gene3D" id="3.40.47.10">
    <property type="match status" value="1"/>
</dbReference>
<feature type="domain" description="Beta-ketoacyl synthase-like N-terminal" evidence="5">
    <location>
        <begin position="35"/>
        <end position="110"/>
    </location>
</feature>
<evidence type="ECO:0000259" key="6">
    <source>
        <dbReference type="Pfam" id="PF08990"/>
    </source>
</evidence>
<dbReference type="InterPro" id="IPR014030">
    <property type="entry name" value="Ketoacyl_synth_N"/>
</dbReference>
<evidence type="ECO:0000256" key="1">
    <source>
        <dbReference type="ARBA" id="ARBA00001957"/>
    </source>
</evidence>